<comment type="caution">
    <text evidence="8">The sequence shown here is derived from an EMBL/GenBank/DDBJ whole genome shotgun (WGS) entry which is preliminary data.</text>
</comment>
<dbReference type="EMBL" id="LNQR01000032">
    <property type="protein sequence ID" value="KWT91117.1"/>
    <property type="molecule type" value="Genomic_DNA"/>
</dbReference>
<keyword evidence="5 6" id="KW-0472">Membrane</keyword>
<dbReference type="PANTHER" id="PTHR34187">
    <property type="entry name" value="FGR18P"/>
    <property type="match status" value="1"/>
</dbReference>
<dbReference type="InterPro" id="IPR003807">
    <property type="entry name" value="DUF202"/>
</dbReference>
<dbReference type="Pfam" id="PF02656">
    <property type="entry name" value="DUF202"/>
    <property type="match status" value="1"/>
</dbReference>
<gene>
    <name evidence="8" type="ORF">ASN18_0941</name>
</gene>
<keyword evidence="3 6" id="KW-0812">Transmembrane</keyword>
<feature type="transmembrane region" description="Helical" evidence="6">
    <location>
        <begin position="7"/>
        <end position="24"/>
    </location>
</feature>
<feature type="transmembrane region" description="Helical" evidence="6">
    <location>
        <begin position="54"/>
        <end position="75"/>
    </location>
</feature>
<dbReference type="InterPro" id="IPR052053">
    <property type="entry name" value="IM_YidH-like"/>
</dbReference>
<evidence type="ECO:0000256" key="6">
    <source>
        <dbReference type="SAM" id="Phobius"/>
    </source>
</evidence>
<evidence type="ECO:0000256" key="4">
    <source>
        <dbReference type="ARBA" id="ARBA00022989"/>
    </source>
</evidence>
<protein>
    <submittedName>
        <fullName evidence="8">Membrane protein</fullName>
    </submittedName>
</protein>
<evidence type="ECO:0000256" key="3">
    <source>
        <dbReference type="ARBA" id="ARBA00022692"/>
    </source>
</evidence>
<organism evidence="8 9">
    <name type="scientific">Candidatus Magnetominusculus xianensis</name>
    <dbReference type="NCBI Taxonomy" id="1748249"/>
    <lineage>
        <taxon>Bacteria</taxon>
        <taxon>Pseudomonadati</taxon>
        <taxon>Nitrospirota</taxon>
        <taxon>Nitrospiria</taxon>
        <taxon>Nitrospirales</taxon>
        <taxon>Nitrospiraceae</taxon>
        <taxon>Candidatus Magnetominusculus</taxon>
    </lineage>
</organism>
<evidence type="ECO:0000256" key="2">
    <source>
        <dbReference type="ARBA" id="ARBA00022475"/>
    </source>
</evidence>
<evidence type="ECO:0000259" key="7">
    <source>
        <dbReference type="Pfam" id="PF02656"/>
    </source>
</evidence>
<reference evidence="8 9" key="1">
    <citation type="submission" date="2015-11" db="EMBL/GenBank/DDBJ databases">
        <authorList>
            <person name="Lin W."/>
        </authorList>
    </citation>
    <scope>NUCLEOTIDE SEQUENCE [LARGE SCALE GENOMIC DNA]</scope>
    <source>
        <strain evidence="8 9">HCH-1</strain>
    </source>
</reference>
<dbReference type="Proteomes" id="UP000060487">
    <property type="component" value="Unassembled WGS sequence"/>
</dbReference>
<keyword evidence="9" id="KW-1185">Reference proteome</keyword>
<evidence type="ECO:0000256" key="1">
    <source>
        <dbReference type="ARBA" id="ARBA00004651"/>
    </source>
</evidence>
<sequence length="119" mass="13321">MANERTFLAWIRTTIAIMAFGFVVEKFGLFMMKFTEILTAAGGKREKVEGMEHYSSHTGIFLIAIGTVIAMLAFVKYMNTEKQINGEVYLRSIALDILMTIAIIIIAVLFTLHLIQSGI</sequence>
<proteinExistence type="predicted"/>
<feature type="domain" description="DUF202" evidence="7">
    <location>
        <begin position="1"/>
        <end position="82"/>
    </location>
</feature>
<keyword evidence="4 6" id="KW-1133">Transmembrane helix</keyword>
<comment type="subcellular location">
    <subcellularLocation>
        <location evidence="1">Cell membrane</location>
        <topology evidence="1">Multi-pass membrane protein</topology>
    </subcellularLocation>
</comment>
<accession>A0ABR5SHF6</accession>
<evidence type="ECO:0000313" key="9">
    <source>
        <dbReference type="Proteomes" id="UP000060487"/>
    </source>
</evidence>
<evidence type="ECO:0000256" key="5">
    <source>
        <dbReference type="ARBA" id="ARBA00023136"/>
    </source>
</evidence>
<keyword evidence="2" id="KW-1003">Cell membrane</keyword>
<dbReference type="PANTHER" id="PTHR34187:SF2">
    <property type="entry name" value="DUF202 DOMAIN-CONTAINING PROTEIN"/>
    <property type="match status" value="1"/>
</dbReference>
<evidence type="ECO:0000313" key="8">
    <source>
        <dbReference type="EMBL" id="KWT91117.1"/>
    </source>
</evidence>
<feature type="transmembrane region" description="Helical" evidence="6">
    <location>
        <begin position="95"/>
        <end position="115"/>
    </location>
</feature>
<name>A0ABR5SHF6_9BACT</name>